<reference evidence="3 4" key="1">
    <citation type="journal article" date="2020" name="Microbiol. Resour. Announc.">
        <title>Draft Genome Sequence of a Cladosporium Species Isolated from the Mesophotic Ascidian Didemnum maculosum.</title>
        <authorList>
            <person name="Gioti A."/>
            <person name="Siaperas R."/>
            <person name="Nikolaivits E."/>
            <person name="Le Goff G."/>
            <person name="Ouazzani J."/>
            <person name="Kotoulas G."/>
            <person name="Topakas E."/>
        </authorList>
    </citation>
    <scope>NUCLEOTIDE SEQUENCE [LARGE SCALE GENOMIC DNA]</scope>
    <source>
        <strain evidence="3 4">TM138-S3</strain>
    </source>
</reference>
<evidence type="ECO:0000256" key="1">
    <source>
        <dbReference type="SAM" id="MobiDB-lite"/>
    </source>
</evidence>
<gene>
    <name evidence="3" type="ORF">WHR41_01708</name>
</gene>
<keyword evidence="4" id="KW-1185">Reference proteome</keyword>
<dbReference type="RefSeq" id="XP_069232766.1">
    <property type="nucleotide sequence ID" value="XM_069370314.1"/>
</dbReference>
<dbReference type="GeneID" id="96003152"/>
<evidence type="ECO:0000313" key="3">
    <source>
        <dbReference type="EMBL" id="KAL1589661.1"/>
    </source>
</evidence>
<dbReference type="Proteomes" id="UP000803884">
    <property type="component" value="Unassembled WGS sequence"/>
</dbReference>
<dbReference type="PROSITE" id="PS51257">
    <property type="entry name" value="PROKAR_LIPOPROTEIN"/>
    <property type="match status" value="1"/>
</dbReference>
<accession>A0AB34L0G7</accession>
<feature type="compositionally biased region" description="Polar residues" evidence="1">
    <location>
        <begin position="53"/>
        <end position="76"/>
    </location>
</feature>
<feature type="chain" id="PRO_5044189148" evidence="2">
    <location>
        <begin position="24"/>
        <end position="152"/>
    </location>
</feature>
<organism evidence="3 4">
    <name type="scientific">Cladosporium halotolerans</name>
    <dbReference type="NCBI Taxonomy" id="1052096"/>
    <lineage>
        <taxon>Eukaryota</taxon>
        <taxon>Fungi</taxon>
        <taxon>Dikarya</taxon>
        <taxon>Ascomycota</taxon>
        <taxon>Pezizomycotina</taxon>
        <taxon>Dothideomycetes</taxon>
        <taxon>Dothideomycetidae</taxon>
        <taxon>Cladosporiales</taxon>
        <taxon>Cladosporiaceae</taxon>
        <taxon>Cladosporium</taxon>
    </lineage>
</organism>
<feature type="signal peptide" evidence="2">
    <location>
        <begin position="1"/>
        <end position="23"/>
    </location>
</feature>
<feature type="region of interest" description="Disordered" evidence="1">
    <location>
        <begin position="43"/>
        <end position="76"/>
    </location>
</feature>
<proteinExistence type="predicted"/>
<dbReference type="AlphaFoldDB" id="A0AB34L0G7"/>
<keyword evidence="2" id="KW-0732">Signal</keyword>
<name>A0AB34L0G7_9PEZI</name>
<evidence type="ECO:0000313" key="4">
    <source>
        <dbReference type="Proteomes" id="UP000803884"/>
    </source>
</evidence>
<evidence type="ECO:0000256" key="2">
    <source>
        <dbReference type="SAM" id="SignalP"/>
    </source>
</evidence>
<dbReference type="EMBL" id="JAAQHG020000004">
    <property type="protein sequence ID" value="KAL1589661.1"/>
    <property type="molecule type" value="Genomic_DNA"/>
</dbReference>
<sequence length="152" mass="15250">MRSTRPLASLAIALACLAGLCAASPRFVRPALLPGATALESQPAATGAPGPFSNGTTAVAGTSEVSSESPAAEQSTESFVTFTLVASTSAPAPETLITPAPEPPASSSGSGAGECTPAKICVDYYTCSKRLGHCYDKNFCSGRSSSFSLPVC</sequence>
<comment type="caution">
    <text evidence="3">The sequence shown here is derived from an EMBL/GenBank/DDBJ whole genome shotgun (WGS) entry which is preliminary data.</text>
</comment>
<protein>
    <submittedName>
        <fullName evidence="3">Uncharacterized protein</fullName>
    </submittedName>
</protein>
<feature type="region of interest" description="Disordered" evidence="1">
    <location>
        <begin position="93"/>
        <end position="113"/>
    </location>
</feature>